<evidence type="ECO:0000313" key="5">
    <source>
        <dbReference type="EMBL" id="OQD84411.1"/>
    </source>
</evidence>
<comment type="similarity">
    <text evidence="1">Belongs to the HpcH/HpaI aldolase family.</text>
</comment>
<dbReference type="InterPro" id="IPR040442">
    <property type="entry name" value="Pyrv_kinase-like_dom_sf"/>
</dbReference>
<dbReference type="Proteomes" id="UP000191672">
    <property type="component" value="Unassembled WGS sequence"/>
</dbReference>
<evidence type="ECO:0000256" key="1">
    <source>
        <dbReference type="ARBA" id="ARBA00005568"/>
    </source>
</evidence>
<name>A0A1V6Q5A0_9EURO</name>
<accession>A0A1V6Q5A0</accession>
<sequence length="214" mass="23011">MAGFHGMFIDMEHSTLDLHSVGQLILACNYVGISAVVRAPSKSHWHISRILDAGAAAVVIPHVENVQEVKDLVRCAKYAPLGARHCTNNQPVLEFATVPIAVQNRILNVGTMLIPMIETPGAVELAEDILGIEGVDGVLVRSNDPCADLGSPGLYDDERHLESVVRVLEAGRKVGKPCATWSLSGADGAILQSGMKQITKNYADVSRKLQKVKN</sequence>
<proteinExistence type="inferred from homology"/>
<dbReference type="InterPro" id="IPR005000">
    <property type="entry name" value="Aldolase/citrate-lyase_domain"/>
</dbReference>
<evidence type="ECO:0000313" key="6">
    <source>
        <dbReference type="Proteomes" id="UP000191672"/>
    </source>
</evidence>
<evidence type="ECO:0000259" key="4">
    <source>
        <dbReference type="Pfam" id="PF03328"/>
    </source>
</evidence>
<dbReference type="GO" id="GO:0046872">
    <property type="term" value="F:metal ion binding"/>
    <property type="evidence" value="ECO:0007669"/>
    <property type="project" value="UniProtKB-KW"/>
</dbReference>
<evidence type="ECO:0000256" key="3">
    <source>
        <dbReference type="ARBA" id="ARBA00023239"/>
    </source>
</evidence>
<keyword evidence="3" id="KW-0456">Lyase</keyword>
<keyword evidence="6" id="KW-1185">Reference proteome</keyword>
<dbReference type="InterPro" id="IPR015813">
    <property type="entry name" value="Pyrv/PenolPyrv_kinase-like_dom"/>
</dbReference>
<dbReference type="GO" id="GO:0005737">
    <property type="term" value="C:cytoplasm"/>
    <property type="evidence" value="ECO:0007669"/>
    <property type="project" value="TreeGrafter"/>
</dbReference>
<dbReference type="PANTHER" id="PTHR30502:SF0">
    <property type="entry name" value="PHOSPHOENOLPYRUVATE CARBOXYLASE FAMILY PROTEIN"/>
    <property type="match status" value="1"/>
</dbReference>
<dbReference type="Pfam" id="PF03328">
    <property type="entry name" value="HpcH_HpaI"/>
    <property type="match status" value="1"/>
</dbReference>
<reference evidence="6" key="1">
    <citation type="journal article" date="2017" name="Nat. Microbiol.">
        <title>Global analysis of biosynthetic gene clusters reveals vast potential of secondary metabolite production in Penicillium species.</title>
        <authorList>
            <person name="Nielsen J.C."/>
            <person name="Grijseels S."/>
            <person name="Prigent S."/>
            <person name="Ji B."/>
            <person name="Dainat J."/>
            <person name="Nielsen K.F."/>
            <person name="Frisvad J.C."/>
            <person name="Workman M."/>
            <person name="Nielsen J."/>
        </authorList>
    </citation>
    <scope>NUCLEOTIDE SEQUENCE [LARGE SCALE GENOMIC DNA]</scope>
    <source>
        <strain evidence="6">IBT 31811</strain>
    </source>
</reference>
<evidence type="ECO:0000256" key="2">
    <source>
        <dbReference type="ARBA" id="ARBA00022723"/>
    </source>
</evidence>
<comment type="caution">
    <text evidence="5">The sequence shown here is derived from an EMBL/GenBank/DDBJ whole genome shotgun (WGS) entry which is preliminary data.</text>
</comment>
<dbReference type="Gene3D" id="3.20.20.60">
    <property type="entry name" value="Phosphoenolpyruvate-binding domains"/>
    <property type="match status" value="1"/>
</dbReference>
<dbReference type="GO" id="GO:0016832">
    <property type="term" value="F:aldehyde-lyase activity"/>
    <property type="evidence" value="ECO:0007669"/>
    <property type="project" value="TreeGrafter"/>
</dbReference>
<gene>
    <name evidence="5" type="ORF">PENANT_c013G09157</name>
</gene>
<organism evidence="5 6">
    <name type="scientific">Penicillium antarcticum</name>
    <dbReference type="NCBI Taxonomy" id="416450"/>
    <lineage>
        <taxon>Eukaryota</taxon>
        <taxon>Fungi</taxon>
        <taxon>Dikarya</taxon>
        <taxon>Ascomycota</taxon>
        <taxon>Pezizomycotina</taxon>
        <taxon>Eurotiomycetes</taxon>
        <taxon>Eurotiomycetidae</taxon>
        <taxon>Eurotiales</taxon>
        <taxon>Aspergillaceae</taxon>
        <taxon>Penicillium</taxon>
    </lineage>
</organism>
<protein>
    <recommendedName>
        <fullName evidence="4">HpcH/HpaI aldolase/citrate lyase domain-containing protein</fullName>
    </recommendedName>
</protein>
<dbReference type="AlphaFoldDB" id="A0A1V6Q5A0"/>
<feature type="domain" description="HpcH/HpaI aldolase/citrate lyase" evidence="4">
    <location>
        <begin position="3"/>
        <end position="175"/>
    </location>
</feature>
<dbReference type="SUPFAM" id="SSF51621">
    <property type="entry name" value="Phosphoenolpyruvate/pyruvate domain"/>
    <property type="match status" value="1"/>
</dbReference>
<dbReference type="STRING" id="416450.A0A1V6Q5A0"/>
<dbReference type="EMBL" id="MDYN01000013">
    <property type="protein sequence ID" value="OQD84411.1"/>
    <property type="molecule type" value="Genomic_DNA"/>
</dbReference>
<dbReference type="InterPro" id="IPR050251">
    <property type="entry name" value="HpcH-HpaI_aldolase"/>
</dbReference>
<keyword evidence="2" id="KW-0479">Metal-binding</keyword>
<dbReference type="PANTHER" id="PTHR30502">
    <property type="entry name" value="2-KETO-3-DEOXY-L-RHAMNONATE ALDOLASE"/>
    <property type="match status" value="1"/>
</dbReference>